<keyword evidence="3" id="KW-1185">Reference proteome</keyword>
<dbReference type="InterPro" id="IPR036188">
    <property type="entry name" value="FAD/NAD-bd_sf"/>
</dbReference>
<keyword evidence="1" id="KW-0560">Oxidoreductase</keyword>
<dbReference type="SUPFAM" id="SSF51905">
    <property type="entry name" value="FAD/NAD(P)-binding domain"/>
    <property type="match status" value="1"/>
</dbReference>
<gene>
    <name evidence="2" type="ordered locus">Plav_3468</name>
</gene>
<dbReference type="Gene3D" id="3.50.50.60">
    <property type="entry name" value="FAD/NAD(P)-binding domain"/>
    <property type="match status" value="1"/>
</dbReference>
<accession>A7HYT4</accession>
<organism evidence="2 3">
    <name type="scientific">Parvibaculum lavamentivorans (strain DS-1 / DSM 13023 / NCIMB 13966)</name>
    <dbReference type="NCBI Taxonomy" id="402881"/>
    <lineage>
        <taxon>Bacteria</taxon>
        <taxon>Pseudomonadati</taxon>
        <taxon>Pseudomonadota</taxon>
        <taxon>Alphaproteobacteria</taxon>
        <taxon>Hyphomicrobiales</taxon>
        <taxon>Parvibaculaceae</taxon>
        <taxon>Parvibaculum</taxon>
    </lineage>
</organism>
<dbReference type="PANTHER" id="PTHR43539">
    <property type="entry name" value="FLAVIN-BINDING MONOOXYGENASE-LIKE PROTEIN (AFU_ORTHOLOGUE AFUA_4G09220)"/>
    <property type="match status" value="1"/>
</dbReference>
<name>A7HYT4_PARL1</name>
<dbReference type="PRINTS" id="PR00469">
    <property type="entry name" value="PNDRDTASEII"/>
</dbReference>
<dbReference type="GO" id="GO:0004497">
    <property type="term" value="F:monooxygenase activity"/>
    <property type="evidence" value="ECO:0007669"/>
    <property type="project" value="TreeGrafter"/>
</dbReference>
<dbReference type="GO" id="GO:0050660">
    <property type="term" value="F:flavin adenine dinucleotide binding"/>
    <property type="evidence" value="ECO:0007669"/>
    <property type="project" value="TreeGrafter"/>
</dbReference>
<reference evidence="2 3" key="1">
    <citation type="journal article" date="2011" name="Stand. Genomic Sci.">
        <title>Complete genome sequence of Parvibaculum lavamentivorans type strain (DS-1(T)).</title>
        <authorList>
            <person name="Schleheck D."/>
            <person name="Weiss M."/>
            <person name="Pitluck S."/>
            <person name="Bruce D."/>
            <person name="Land M.L."/>
            <person name="Han S."/>
            <person name="Saunders E."/>
            <person name="Tapia R."/>
            <person name="Detter C."/>
            <person name="Brettin T."/>
            <person name="Han J."/>
            <person name="Woyke T."/>
            <person name="Goodwin L."/>
            <person name="Pennacchio L."/>
            <person name="Nolan M."/>
            <person name="Cook A.M."/>
            <person name="Kjelleberg S."/>
            <person name="Thomas T."/>
        </authorList>
    </citation>
    <scope>NUCLEOTIDE SEQUENCE [LARGE SCALE GENOMIC DNA]</scope>
    <source>
        <strain evidence="3">DS-1 / DSM 13023 / NCIMB 13966</strain>
    </source>
</reference>
<dbReference type="HOGENOM" id="CLU_006909_1_0_5"/>
<dbReference type="Pfam" id="PF13738">
    <property type="entry name" value="Pyr_redox_3"/>
    <property type="match status" value="1"/>
</dbReference>
<dbReference type="Proteomes" id="UP000006377">
    <property type="component" value="Chromosome"/>
</dbReference>
<sequence length="381" mass="41658">MRMIPEVVHPDDGRTAELWAKTFDVLVIGAGQAGLAAGYRLAGTGCSFLIVDRQARIGDSWRGRYDSLTLFTPRAFSMLPGLSLDGAPDGYPTRDEFADYLETYADYFDLPVLSGNGVKQLRLRAGRFEATLDDGRKIAARAVIVATGAFQKSRIPPVAADFDNTVKQLTPDTYRNPGDVPRGAVLVAGDGASGRDIAAELSVTHNVALATGRRRRLFPERILGKSTWWWLRILGLMKAKPGSLAGRLMRRTDPFPDRGRSLDDLRVLGVAVVPRLVGADGRTAFFADGSTRELNCVIWCAGYHGDNAWLDIPGTKDPHGRFQHEGGRTSVPGLFHLGLPWQRNRASALVMGIEEDAAEIVAFVRDYLNVPMTQTQVIRPG</sequence>
<dbReference type="KEGG" id="pla:Plav_3468"/>
<dbReference type="PANTHER" id="PTHR43539:SF78">
    <property type="entry name" value="FLAVIN-CONTAINING MONOOXYGENASE"/>
    <property type="match status" value="1"/>
</dbReference>
<evidence type="ECO:0000313" key="3">
    <source>
        <dbReference type="Proteomes" id="UP000006377"/>
    </source>
</evidence>
<dbReference type="PRINTS" id="PR00368">
    <property type="entry name" value="FADPNR"/>
</dbReference>
<protein>
    <submittedName>
        <fullName evidence="2">FAD-dependent pyridine nucleotide-disulphide oxidoreductase</fullName>
    </submittedName>
</protein>
<evidence type="ECO:0000313" key="2">
    <source>
        <dbReference type="EMBL" id="ABS65067.1"/>
    </source>
</evidence>
<dbReference type="AlphaFoldDB" id="A7HYT4"/>
<dbReference type="STRING" id="402881.Plav_3468"/>
<dbReference type="EMBL" id="CP000774">
    <property type="protein sequence ID" value="ABS65067.1"/>
    <property type="molecule type" value="Genomic_DNA"/>
</dbReference>
<dbReference type="eggNOG" id="COG2072">
    <property type="taxonomic scope" value="Bacteria"/>
</dbReference>
<evidence type="ECO:0000256" key="1">
    <source>
        <dbReference type="ARBA" id="ARBA00023002"/>
    </source>
</evidence>
<proteinExistence type="predicted"/>
<dbReference type="InterPro" id="IPR050982">
    <property type="entry name" value="Auxin_biosynth/cation_transpt"/>
</dbReference>